<dbReference type="Gene3D" id="3.90.230.10">
    <property type="entry name" value="Creatinase/methionine aminopeptidase superfamily"/>
    <property type="match status" value="1"/>
</dbReference>
<comment type="subunit">
    <text evidence="2">Homodimer.</text>
</comment>
<sequence>SFCPFRPVYWLGNDTLRVFSGLKAKDSVMPKSVVVLQGGEKAQRYLCRPTCTLYRNHLSESFFHRAFGVTEAHCLGAIDVDSILFVPKLPESYAAWIGKEKYAVDEVHYTCKSVSVGSTVQLIVIYVLLLVVFLMYALFIPTSVINPSVIYYGHPGAPNDRTITNGDMCLFDMGGECYCFTFLTLFLFIDKNVYFEGVKVHLEELVKIGILHGSVKDMMKVHLGSVIMPHGLGHLLGIDVEDVGGYPEPGSRNLLMGHLVQEWMVLMVEAGTYLISHLSFINNQVLAHFFGFGGVSMLLFVYVGPIW</sequence>
<evidence type="ECO:0000256" key="11">
    <source>
        <dbReference type="ARBA" id="ARBA00044141"/>
    </source>
</evidence>
<evidence type="ECO:0000256" key="5">
    <source>
        <dbReference type="ARBA" id="ARBA00022801"/>
    </source>
</evidence>
<accession>A0A3B4FU02</accession>
<dbReference type="SMART" id="SM01011">
    <property type="entry name" value="AMP_N"/>
    <property type="match status" value="1"/>
</dbReference>
<keyword evidence="8" id="KW-0464">Manganese</keyword>
<evidence type="ECO:0000256" key="3">
    <source>
        <dbReference type="ARBA" id="ARBA00022670"/>
    </source>
</evidence>
<comment type="cofactor">
    <cofactor evidence="1">
        <name>Mn(2+)</name>
        <dbReference type="ChEBI" id="CHEBI:29035"/>
    </cofactor>
</comment>
<keyword evidence="16" id="KW-0472">Membrane</keyword>
<dbReference type="GeneTree" id="ENSGT00940000179779"/>
<keyword evidence="16" id="KW-1133">Transmembrane helix</keyword>
<evidence type="ECO:0000256" key="8">
    <source>
        <dbReference type="ARBA" id="ARBA00023211"/>
    </source>
</evidence>
<dbReference type="PANTHER" id="PTHR48480:SF2">
    <property type="entry name" value="PEPTIDASE D"/>
    <property type="match status" value="1"/>
</dbReference>
<dbReference type="GO" id="GO:0006508">
    <property type="term" value="P:proteolysis"/>
    <property type="evidence" value="ECO:0007669"/>
    <property type="project" value="UniProtKB-KW"/>
</dbReference>
<proteinExistence type="inferred from homology"/>
<evidence type="ECO:0000256" key="15">
    <source>
        <dbReference type="ARBA" id="ARBA00048994"/>
    </source>
</evidence>
<evidence type="ECO:0000256" key="12">
    <source>
        <dbReference type="ARBA" id="ARBA00044252"/>
    </source>
</evidence>
<evidence type="ECO:0000256" key="6">
    <source>
        <dbReference type="ARBA" id="ARBA00022997"/>
    </source>
</evidence>
<keyword evidence="6" id="KW-0224">Dipeptidase</keyword>
<evidence type="ECO:0000256" key="13">
    <source>
        <dbReference type="ARBA" id="ARBA00044284"/>
    </source>
</evidence>
<dbReference type="InterPro" id="IPR052433">
    <property type="entry name" value="X-Pro_dipept-like"/>
</dbReference>
<dbReference type="SUPFAM" id="SSF53092">
    <property type="entry name" value="Creatinase/prolidase N-terminal domain"/>
    <property type="match status" value="1"/>
</dbReference>
<evidence type="ECO:0000256" key="1">
    <source>
        <dbReference type="ARBA" id="ARBA00001936"/>
    </source>
</evidence>
<dbReference type="GO" id="GO:0070006">
    <property type="term" value="F:metalloaminopeptidase activity"/>
    <property type="evidence" value="ECO:0007669"/>
    <property type="project" value="InterPro"/>
</dbReference>
<evidence type="ECO:0000256" key="7">
    <source>
        <dbReference type="ARBA" id="ARBA00023049"/>
    </source>
</evidence>
<keyword evidence="7" id="KW-0482">Metalloprotease</keyword>
<organism evidence="18">
    <name type="scientific">Pundamilia nyererei</name>
    <dbReference type="NCBI Taxonomy" id="303518"/>
    <lineage>
        <taxon>Eukaryota</taxon>
        <taxon>Metazoa</taxon>
        <taxon>Chordata</taxon>
        <taxon>Craniata</taxon>
        <taxon>Vertebrata</taxon>
        <taxon>Euteleostomi</taxon>
        <taxon>Actinopterygii</taxon>
        <taxon>Neopterygii</taxon>
        <taxon>Teleostei</taxon>
        <taxon>Neoteleostei</taxon>
        <taxon>Acanthomorphata</taxon>
        <taxon>Ovalentaria</taxon>
        <taxon>Cichlomorphae</taxon>
        <taxon>Cichliformes</taxon>
        <taxon>Cichlidae</taxon>
        <taxon>African cichlids</taxon>
        <taxon>Pseudocrenilabrinae</taxon>
        <taxon>Haplochromini</taxon>
        <taxon>Pundamilia</taxon>
    </lineage>
</organism>
<protein>
    <recommendedName>
        <fullName evidence="11">Xaa-Pro dipeptidase</fullName>
        <ecNumber evidence="10">3.4.13.9</ecNumber>
    </recommendedName>
    <alternativeName>
        <fullName evidence="14">Imidodipeptidase</fullName>
    </alternativeName>
    <alternativeName>
        <fullName evidence="12">Peptidase D</fullName>
    </alternativeName>
    <alternativeName>
        <fullName evidence="13">Proline dipeptidase</fullName>
    </alternativeName>
</protein>
<reference evidence="18" key="1">
    <citation type="submission" date="2023-09" db="UniProtKB">
        <authorList>
            <consortium name="Ensembl"/>
        </authorList>
    </citation>
    <scope>IDENTIFICATION</scope>
</reference>
<evidence type="ECO:0000256" key="9">
    <source>
        <dbReference type="ARBA" id="ARBA00043990"/>
    </source>
</evidence>
<dbReference type="EC" id="3.4.13.9" evidence="10"/>
<evidence type="ECO:0000256" key="10">
    <source>
        <dbReference type="ARBA" id="ARBA00044051"/>
    </source>
</evidence>
<keyword evidence="3" id="KW-0645">Protease</keyword>
<comment type="catalytic activity">
    <reaction evidence="15">
        <text>Xaa-L-Pro dipeptide + H2O = an L-alpha-amino acid + L-proline</text>
        <dbReference type="Rhea" id="RHEA:76407"/>
        <dbReference type="ChEBI" id="CHEBI:15377"/>
        <dbReference type="ChEBI" id="CHEBI:59869"/>
        <dbReference type="ChEBI" id="CHEBI:60039"/>
        <dbReference type="ChEBI" id="CHEBI:195196"/>
        <dbReference type="EC" id="3.4.13.9"/>
    </reaction>
</comment>
<dbReference type="Ensembl" id="ENSPNYT00000013582.1">
    <property type="protein sequence ID" value="ENSPNYP00000013254.1"/>
    <property type="gene ID" value="ENSPNYG00000009948.1"/>
</dbReference>
<evidence type="ECO:0000256" key="16">
    <source>
        <dbReference type="SAM" id="Phobius"/>
    </source>
</evidence>
<dbReference type="AlphaFoldDB" id="A0A3B4FU02"/>
<keyword evidence="16" id="KW-0812">Transmembrane</keyword>
<feature type="transmembrane region" description="Helical" evidence="16">
    <location>
        <begin position="120"/>
        <end position="139"/>
    </location>
</feature>
<dbReference type="GO" id="GO:0030145">
    <property type="term" value="F:manganese ion binding"/>
    <property type="evidence" value="ECO:0007669"/>
    <property type="project" value="InterPro"/>
</dbReference>
<evidence type="ECO:0000313" key="18">
    <source>
        <dbReference type="Ensembl" id="ENSPNYP00000013254.1"/>
    </source>
</evidence>
<keyword evidence="5" id="KW-0378">Hydrolase</keyword>
<dbReference type="SUPFAM" id="SSF55920">
    <property type="entry name" value="Creatinase/aminopeptidase"/>
    <property type="match status" value="1"/>
</dbReference>
<feature type="domain" description="Aminopeptidase P N-terminal" evidence="17">
    <location>
        <begin position="14"/>
        <end position="146"/>
    </location>
</feature>
<dbReference type="InterPro" id="IPR036005">
    <property type="entry name" value="Creatinase/aminopeptidase-like"/>
</dbReference>
<comment type="similarity">
    <text evidence="9">Belongs to the peptidase M24B family. Eukaryotic-type prolidase subfamily.</text>
</comment>
<evidence type="ECO:0000259" key="17">
    <source>
        <dbReference type="SMART" id="SM01011"/>
    </source>
</evidence>
<dbReference type="PANTHER" id="PTHR48480">
    <property type="match status" value="1"/>
</dbReference>
<dbReference type="InterPro" id="IPR029149">
    <property type="entry name" value="Creatin/AminoP/Spt16_N"/>
</dbReference>
<dbReference type="GO" id="GO:0102009">
    <property type="term" value="F:proline dipeptidase activity"/>
    <property type="evidence" value="ECO:0007669"/>
    <property type="project" value="UniProtKB-EC"/>
</dbReference>
<dbReference type="InterPro" id="IPR007865">
    <property type="entry name" value="Aminopep_P_N"/>
</dbReference>
<name>A0A3B4FU02_9CICH</name>
<dbReference type="InterPro" id="IPR000994">
    <property type="entry name" value="Pept_M24"/>
</dbReference>
<keyword evidence="4" id="KW-0479">Metal-binding</keyword>
<feature type="transmembrane region" description="Helical" evidence="16">
    <location>
        <begin position="285"/>
        <end position="304"/>
    </location>
</feature>
<dbReference type="Gene3D" id="3.40.350.10">
    <property type="entry name" value="Creatinase/prolidase N-terminal domain"/>
    <property type="match status" value="1"/>
</dbReference>
<evidence type="ECO:0000256" key="14">
    <source>
        <dbReference type="ARBA" id="ARBA00044351"/>
    </source>
</evidence>
<evidence type="ECO:0000256" key="4">
    <source>
        <dbReference type="ARBA" id="ARBA00022723"/>
    </source>
</evidence>
<evidence type="ECO:0000256" key="2">
    <source>
        <dbReference type="ARBA" id="ARBA00011738"/>
    </source>
</evidence>
<dbReference type="Pfam" id="PF00557">
    <property type="entry name" value="Peptidase_M24"/>
    <property type="match status" value="1"/>
</dbReference>
<dbReference type="STRING" id="303518.ENSPNYP00000013254"/>